<dbReference type="Pfam" id="PF00994">
    <property type="entry name" value="MoCF_biosynth"/>
    <property type="match status" value="1"/>
</dbReference>
<dbReference type="Proteomes" id="UP001154078">
    <property type="component" value="Chromosome 4"/>
</dbReference>
<dbReference type="SUPFAM" id="SSF53218">
    <property type="entry name" value="Molybdenum cofactor biosynthesis proteins"/>
    <property type="match status" value="1"/>
</dbReference>
<dbReference type="EMBL" id="OV121135">
    <property type="protein sequence ID" value="CAH0554412.1"/>
    <property type="molecule type" value="Genomic_DNA"/>
</dbReference>
<evidence type="ECO:0000259" key="2">
    <source>
        <dbReference type="SMART" id="SM00852"/>
    </source>
</evidence>
<dbReference type="InterPro" id="IPR001453">
    <property type="entry name" value="MoaB/Mog_dom"/>
</dbReference>
<dbReference type="SMART" id="SM00852">
    <property type="entry name" value="MoCF_biosynth"/>
    <property type="match status" value="1"/>
</dbReference>
<dbReference type="CDD" id="cd00885">
    <property type="entry name" value="cinA"/>
    <property type="match status" value="1"/>
</dbReference>
<organism evidence="3 4">
    <name type="scientific">Brassicogethes aeneus</name>
    <name type="common">Rape pollen beetle</name>
    <name type="synonym">Meligethes aeneus</name>
    <dbReference type="NCBI Taxonomy" id="1431903"/>
    <lineage>
        <taxon>Eukaryota</taxon>
        <taxon>Metazoa</taxon>
        <taxon>Ecdysozoa</taxon>
        <taxon>Arthropoda</taxon>
        <taxon>Hexapoda</taxon>
        <taxon>Insecta</taxon>
        <taxon>Pterygota</taxon>
        <taxon>Neoptera</taxon>
        <taxon>Endopterygota</taxon>
        <taxon>Coleoptera</taxon>
        <taxon>Polyphaga</taxon>
        <taxon>Cucujiformia</taxon>
        <taxon>Nitidulidae</taxon>
        <taxon>Meligethinae</taxon>
        <taxon>Brassicogethes</taxon>
    </lineage>
</organism>
<evidence type="ECO:0000256" key="1">
    <source>
        <dbReference type="ARBA" id="ARBA00007589"/>
    </source>
</evidence>
<sequence length="272" mass="30923">MFVSFKNVFRKTIFARSYCQRAAKNDRKTMGIIVIGDEILKGEVQDTNSAFLAQELHKLGLKLQKISVIGDEINDVSQEVRLFSGKYDYVITSGGIGCTHDDITFEAVAKAFNVPLYEHPELRKLCFKFYKTENPDSPGLKLARVPSIAKLNWETSAGYQINYPIISVNNIYIFPGIPQLLRKAFLASSKVLFRTDSQFFTKNIFCNATEDKIVDILNTVVQEYPQVQFGSYPKLNDSEYKVKLTIESSKEDLTEKAYQKLLDLLPKGFIVK</sequence>
<evidence type="ECO:0000313" key="4">
    <source>
        <dbReference type="Proteomes" id="UP001154078"/>
    </source>
</evidence>
<proteinExistence type="inferred from homology"/>
<accession>A0A9P0FHD9</accession>
<dbReference type="InterPro" id="IPR050101">
    <property type="entry name" value="CinA"/>
</dbReference>
<dbReference type="PANTHER" id="PTHR13939:SF0">
    <property type="entry name" value="NMN AMIDOHYDROLASE-LIKE PROTEIN YFAY"/>
    <property type="match status" value="1"/>
</dbReference>
<comment type="similarity">
    <text evidence="1">In the N-terminal section; belongs to the MoaB/Mog family.</text>
</comment>
<feature type="domain" description="MoaB/Mog" evidence="2">
    <location>
        <begin position="31"/>
        <end position="195"/>
    </location>
</feature>
<dbReference type="InterPro" id="IPR056596">
    <property type="entry name" value="FLAD1_M"/>
</dbReference>
<protein>
    <recommendedName>
        <fullName evidence="2">MoaB/Mog domain-containing protein</fullName>
    </recommendedName>
</protein>
<reference evidence="3" key="1">
    <citation type="submission" date="2021-12" db="EMBL/GenBank/DDBJ databases">
        <authorList>
            <person name="King R."/>
        </authorList>
    </citation>
    <scope>NUCLEOTIDE SEQUENCE</scope>
</reference>
<dbReference type="OrthoDB" id="270728at2759"/>
<dbReference type="Pfam" id="PF24102">
    <property type="entry name" value="FLAD1_M"/>
    <property type="match status" value="1"/>
</dbReference>
<dbReference type="PANTHER" id="PTHR13939">
    <property type="entry name" value="NICOTINAMIDE-NUCLEOTIDE AMIDOHYDROLASE PNCC"/>
    <property type="match status" value="1"/>
</dbReference>
<gene>
    <name evidence="3" type="ORF">MELIAE_LOCUS6010</name>
</gene>
<dbReference type="Gene3D" id="3.40.980.10">
    <property type="entry name" value="MoaB/Mog-like domain"/>
    <property type="match status" value="1"/>
</dbReference>
<keyword evidence="4" id="KW-1185">Reference proteome</keyword>
<dbReference type="AlphaFoldDB" id="A0A9P0FHD9"/>
<evidence type="ECO:0000313" key="3">
    <source>
        <dbReference type="EMBL" id="CAH0554412.1"/>
    </source>
</evidence>
<name>A0A9P0FHD9_BRAAE</name>
<dbReference type="InterPro" id="IPR036425">
    <property type="entry name" value="MoaB/Mog-like_dom_sf"/>
</dbReference>